<protein>
    <submittedName>
        <fullName evidence="2">Uncharacterized protein</fullName>
    </submittedName>
</protein>
<gene>
    <name evidence="2" type="ORF">FSB_LOCUS20342</name>
</gene>
<evidence type="ECO:0000313" key="2">
    <source>
        <dbReference type="EMBL" id="SPC92460.1"/>
    </source>
</evidence>
<feature type="region of interest" description="Disordered" evidence="1">
    <location>
        <begin position="40"/>
        <end position="93"/>
    </location>
</feature>
<accession>A0A2N9FZD8</accession>
<dbReference type="EMBL" id="OIVN01001310">
    <property type="protein sequence ID" value="SPC92460.1"/>
    <property type="molecule type" value="Genomic_DNA"/>
</dbReference>
<reference evidence="2" key="1">
    <citation type="submission" date="2018-02" db="EMBL/GenBank/DDBJ databases">
        <authorList>
            <person name="Cohen D.B."/>
            <person name="Kent A.D."/>
        </authorList>
    </citation>
    <scope>NUCLEOTIDE SEQUENCE</scope>
</reference>
<proteinExistence type="predicted"/>
<sequence>MRHIVGKLSTSSFQRYKVCANRSSDEGVMAPGSRGIGAVFVHSSGEDSDQTGDAFGEPRVPRRSRESFQRTPADQLVRRKTAPRRLPGKDRFAPFVRKRTSRAFRRYEFLKGTRTEIEEDSRGCWRGRIRLPRGSTTTRAGPSCAAHDGAARGVHGFL</sequence>
<evidence type="ECO:0000256" key="1">
    <source>
        <dbReference type="SAM" id="MobiDB-lite"/>
    </source>
</evidence>
<name>A0A2N9FZD8_FAGSY</name>
<dbReference type="AlphaFoldDB" id="A0A2N9FZD8"/>
<organism evidence="2">
    <name type="scientific">Fagus sylvatica</name>
    <name type="common">Beechnut</name>
    <dbReference type="NCBI Taxonomy" id="28930"/>
    <lineage>
        <taxon>Eukaryota</taxon>
        <taxon>Viridiplantae</taxon>
        <taxon>Streptophyta</taxon>
        <taxon>Embryophyta</taxon>
        <taxon>Tracheophyta</taxon>
        <taxon>Spermatophyta</taxon>
        <taxon>Magnoliopsida</taxon>
        <taxon>eudicotyledons</taxon>
        <taxon>Gunneridae</taxon>
        <taxon>Pentapetalae</taxon>
        <taxon>rosids</taxon>
        <taxon>fabids</taxon>
        <taxon>Fagales</taxon>
        <taxon>Fagaceae</taxon>
        <taxon>Fagus</taxon>
    </lineage>
</organism>
<feature type="compositionally biased region" description="Basic and acidic residues" evidence="1">
    <location>
        <begin position="59"/>
        <end position="68"/>
    </location>
</feature>